<evidence type="ECO:0000256" key="1">
    <source>
        <dbReference type="SAM" id="MobiDB-lite"/>
    </source>
</evidence>
<dbReference type="AlphaFoldDB" id="A0A1Z5JVA1"/>
<dbReference type="Proteomes" id="UP000198406">
    <property type="component" value="Unassembled WGS sequence"/>
</dbReference>
<reference evidence="3 4" key="1">
    <citation type="journal article" date="2015" name="Plant Cell">
        <title>Oil accumulation by the oleaginous diatom Fistulifera solaris as revealed by the genome and transcriptome.</title>
        <authorList>
            <person name="Tanaka T."/>
            <person name="Maeda Y."/>
            <person name="Veluchamy A."/>
            <person name="Tanaka M."/>
            <person name="Abida H."/>
            <person name="Marechal E."/>
            <person name="Bowler C."/>
            <person name="Muto M."/>
            <person name="Sunaga Y."/>
            <person name="Tanaka M."/>
            <person name="Yoshino T."/>
            <person name="Taniguchi T."/>
            <person name="Fukuda Y."/>
            <person name="Nemoto M."/>
            <person name="Matsumoto M."/>
            <person name="Wong P.S."/>
            <person name="Aburatani S."/>
            <person name="Fujibuchi W."/>
        </authorList>
    </citation>
    <scope>NUCLEOTIDE SEQUENCE [LARGE SCALE GENOMIC DNA]</scope>
    <source>
        <strain evidence="3 4">JPCC DA0580</strain>
    </source>
</reference>
<accession>A0A1Z5JVA1</accession>
<dbReference type="InParanoid" id="A0A1Z5JVA1"/>
<evidence type="ECO:0000256" key="2">
    <source>
        <dbReference type="SAM" id="Phobius"/>
    </source>
</evidence>
<comment type="caution">
    <text evidence="3">The sequence shown here is derived from an EMBL/GenBank/DDBJ whole genome shotgun (WGS) entry which is preliminary data.</text>
</comment>
<feature type="compositionally biased region" description="Polar residues" evidence="1">
    <location>
        <begin position="8"/>
        <end position="18"/>
    </location>
</feature>
<feature type="region of interest" description="Disordered" evidence="1">
    <location>
        <begin position="1"/>
        <end position="23"/>
    </location>
</feature>
<gene>
    <name evidence="3" type="ORF">FisN_24Hh171</name>
</gene>
<keyword evidence="2" id="KW-0472">Membrane</keyword>
<keyword evidence="4" id="KW-1185">Reference proteome</keyword>
<organism evidence="3 4">
    <name type="scientific">Fistulifera solaris</name>
    <name type="common">Oleaginous diatom</name>
    <dbReference type="NCBI Taxonomy" id="1519565"/>
    <lineage>
        <taxon>Eukaryota</taxon>
        <taxon>Sar</taxon>
        <taxon>Stramenopiles</taxon>
        <taxon>Ochrophyta</taxon>
        <taxon>Bacillariophyta</taxon>
        <taxon>Bacillariophyceae</taxon>
        <taxon>Bacillariophycidae</taxon>
        <taxon>Naviculales</taxon>
        <taxon>Naviculaceae</taxon>
        <taxon>Fistulifera</taxon>
    </lineage>
</organism>
<feature type="transmembrane region" description="Helical" evidence="2">
    <location>
        <begin position="289"/>
        <end position="307"/>
    </location>
</feature>
<dbReference type="EMBL" id="BDSP01000122">
    <property type="protein sequence ID" value="GAX17762.1"/>
    <property type="molecule type" value="Genomic_DNA"/>
</dbReference>
<name>A0A1Z5JVA1_FISSO</name>
<evidence type="ECO:0000313" key="3">
    <source>
        <dbReference type="EMBL" id="GAX17762.1"/>
    </source>
</evidence>
<proteinExistence type="predicted"/>
<keyword evidence="2" id="KW-1133">Transmembrane helix</keyword>
<evidence type="ECO:0000313" key="4">
    <source>
        <dbReference type="Proteomes" id="UP000198406"/>
    </source>
</evidence>
<sequence length="313" mass="34588">MNRKESPPASTRTFTPTERQSELEALRQRGLTTQLNRHFNEQVAKVALQNDPVNKRPRTTTTTTKVSANREISPLDAIYLSITKWRRESRQAMHPRHSISPEATVKSSTCVELPELEIPVRDAAHQIETNLQEYVQTGALPLTSVESMLRDATYNHEKCLTTNSIVAEQIDARCTPTAKKVAAYVGPGAFLDCISADGFDTEGEIEEKSSSTSTSVTHEDEPSKLAVTSRGDDHDVSKQVLVKTVCKPCALREKDNCDFWDAPPALVASPRSTDDTCKQQTKPLFATNNGFMCGVAVLVAIGMYYSLGLQHHL</sequence>
<protein>
    <submittedName>
        <fullName evidence="3">Uncharacterized protein</fullName>
    </submittedName>
</protein>
<feature type="region of interest" description="Disordered" evidence="1">
    <location>
        <begin position="204"/>
        <end position="230"/>
    </location>
</feature>
<keyword evidence="2" id="KW-0812">Transmembrane</keyword>